<feature type="transmembrane region" description="Helical" evidence="6">
    <location>
        <begin position="194"/>
        <end position="217"/>
    </location>
</feature>
<comment type="similarity">
    <text evidence="3">Belongs to the methyl-accepting chemotaxis (MCP) protein family.</text>
</comment>
<dbReference type="Pfam" id="PF00672">
    <property type="entry name" value="HAMP"/>
    <property type="match status" value="1"/>
</dbReference>
<evidence type="ECO:0000256" key="1">
    <source>
        <dbReference type="ARBA" id="ARBA00004370"/>
    </source>
</evidence>
<keyword evidence="6" id="KW-0472">Membrane</keyword>
<name>A0AAE2YRG1_9PROT</name>
<accession>A0AAE2YRG1</accession>
<sequence>MMFANLRIGVRLSLAFALLIIFLIAVGGTGWWGAQRLKGDLETVTGTVATNVDKINSIMLHVGRMKADFNLAYGLPAQAAQASAQIAQIDKQIRPFYPYLEKTLISPEARTDLRESQATYDTFYRAEQRYLQLLLAADQDPKTETQAINAANDFFNSQVTPAERHLYAVNHQLRSHAASTLVAKRKQGAADAEMVSTVTVLIVVLAIIASILIAWGLSRSITRPLLEAVRVSERVAEGDLSVQVQPRGKDETGRLMSAMQAMVKNLTQIIGDVRAAADNLSSASEEVSATSQSLSQAASEQAASVEETSATLEQAAASIKQNAENARVTDDIATSAAKEAQRGGEAVSQTLQAMKDIAERIGIVDDIAYQTNMLALNAAIEAARAGEHGKGFAVVAAEVRKLAERSQIAAQEIGSLASGSLKVAENAGQALEALVPAIAKTSDLVQEINAASNEQAAGIDQINVAVGQLNQVTQQNASASEELAATAEEMSGQAGQLQELMARFRLDNEAQRQGRKSAKAPASEHGVAHLPKGTPSMAASEEFVRF</sequence>
<comment type="caution">
    <text evidence="9">The sequence shown here is derived from an EMBL/GenBank/DDBJ whole genome shotgun (WGS) entry which is preliminary data.</text>
</comment>
<dbReference type="InterPro" id="IPR004090">
    <property type="entry name" value="Chemotax_Me-accpt_rcpt"/>
</dbReference>
<dbReference type="PANTHER" id="PTHR43531">
    <property type="entry name" value="PROTEIN ICFG"/>
    <property type="match status" value="1"/>
</dbReference>
<dbReference type="CDD" id="cd11386">
    <property type="entry name" value="MCP_signal"/>
    <property type="match status" value="1"/>
</dbReference>
<dbReference type="Pfam" id="PF00015">
    <property type="entry name" value="MCPsignal"/>
    <property type="match status" value="1"/>
</dbReference>
<keyword evidence="4" id="KW-0807">Transducer</keyword>
<dbReference type="Pfam" id="PF12729">
    <property type="entry name" value="4HB_MCP_1"/>
    <property type="match status" value="1"/>
</dbReference>
<evidence type="ECO:0000259" key="8">
    <source>
        <dbReference type="PROSITE" id="PS50885"/>
    </source>
</evidence>
<evidence type="ECO:0000313" key="9">
    <source>
        <dbReference type="EMBL" id="MBU2788711.1"/>
    </source>
</evidence>
<dbReference type="GO" id="GO:0007165">
    <property type="term" value="P:signal transduction"/>
    <property type="evidence" value="ECO:0007669"/>
    <property type="project" value="UniProtKB-KW"/>
</dbReference>
<dbReference type="InterPro" id="IPR004089">
    <property type="entry name" value="MCPsignal_dom"/>
</dbReference>
<dbReference type="EMBL" id="JAAXYO010000155">
    <property type="protein sequence ID" value="MBU2788711.1"/>
    <property type="molecule type" value="Genomic_DNA"/>
</dbReference>
<dbReference type="SMART" id="SM00304">
    <property type="entry name" value="HAMP"/>
    <property type="match status" value="1"/>
</dbReference>
<dbReference type="RefSeq" id="WP_215870831.1">
    <property type="nucleotide sequence ID" value="NZ_JAAXYO010000155.1"/>
</dbReference>
<dbReference type="PRINTS" id="PR00260">
    <property type="entry name" value="CHEMTRNSDUCR"/>
</dbReference>
<feature type="transmembrane region" description="Helical" evidence="6">
    <location>
        <begin position="12"/>
        <end position="32"/>
    </location>
</feature>
<dbReference type="Gene3D" id="1.10.287.950">
    <property type="entry name" value="Methyl-accepting chemotaxis protein"/>
    <property type="match status" value="1"/>
</dbReference>
<organism evidence="9 10">
    <name type="scientific">Igneacidithiobacillus copahuensis</name>
    <dbReference type="NCBI Taxonomy" id="2724909"/>
    <lineage>
        <taxon>Bacteria</taxon>
        <taxon>Pseudomonadati</taxon>
        <taxon>Pseudomonadota</taxon>
        <taxon>Acidithiobacillia</taxon>
        <taxon>Acidithiobacillales</taxon>
        <taxon>Acidithiobacillaceae</taxon>
        <taxon>Igneacidithiobacillus</taxon>
    </lineage>
</organism>
<dbReference type="AlphaFoldDB" id="A0AAE2YRG1"/>
<evidence type="ECO:0000256" key="3">
    <source>
        <dbReference type="ARBA" id="ARBA00029447"/>
    </source>
</evidence>
<feature type="domain" description="HAMP" evidence="8">
    <location>
        <begin position="219"/>
        <end position="271"/>
    </location>
</feature>
<proteinExistence type="inferred from homology"/>
<dbReference type="PROSITE" id="PS50885">
    <property type="entry name" value="HAMP"/>
    <property type="match status" value="1"/>
</dbReference>
<keyword evidence="2" id="KW-0145">Chemotaxis</keyword>
<dbReference type="SUPFAM" id="SSF58104">
    <property type="entry name" value="Methyl-accepting chemotaxis protein (MCP) signaling domain"/>
    <property type="match status" value="1"/>
</dbReference>
<dbReference type="FunFam" id="1.10.287.950:FF:000001">
    <property type="entry name" value="Methyl-accepting chemotaxis sensory transducer"/>
    <property type="match status" value="1"/>
</dbReference>
<feature type="domain" description="Methyl-accepting transducer" evidence="7">
    <location>
        <begin position="276"/>
        <end position="491"/>
    </location>
</feature>
<gene>
    <name evidence="9" type="ORF">HFQ13_10965</name>
</gene>
<evidence type="ECO:0000259" key="7">
    <source>
        <dbReference type="PROSITE" id="PS50111"/>
    </source>
</evidence>
<dbReference type="GO" id="GO:0005886">
    <property type="term" value="C:plasma membrane"/>
    <property type="evidence" value="ECO:0007669"/>
    <property type="project" value="TreeGrafter"/>
</dbReference>
<dbReference type="InterPro" id="IPR051310">
    <property type="entry name" value="MCP_chemotaxis"/>
</dbReference>
<evidence type="ECO:0000256" key="2">
    <source>
        <dbReference type="ARBA" id="ARBA00022500"/>
    </source>
</evidence>
<protein>
    <submittedName>
        <fullName evidence="9">HAMP domain-containing protein</fullName>
    </submittedName>
</protein>
<dbReference type="PROSITE" id="PS50111">
    <property type="entry name" value="CHEMOTAXIS_TRANSDUC_2"/>
    <property type="match status" value="1"/>
</dbReference>
<evidence type="ECO:0000313" key="10">
    <source>
        <dbReference type="Proteomes" id="UP001197378"/>
    </source>
</evidence>
<evidence type="ECO:0000256" key="6">
    <source>
        <dbReference type="SAM" id="Phobius"/>
    </source>
</evidence>
<keyword evidence="10" id="KW-1185">Reference proteome</keyword>
<comment type="subcellular location">
    <subcellularLocation>
        <location evidence="1">Membrane</location>
    </subcellularLocation>
</comment>
<feature type="region of interest" description="Disordered" evidence="5">
    <location>
        <begin position="509"/>
        <end position="546"/>
    </location>
</feature>
<dbReference type="InterPro" id="IPR024478">
    <property type="entry name" value="HlyB_4HB_MCP"/>
</dbReference>
<dbReference type="GO" id="GO:0006935">
    <property type="term" value="P:chemotaxis"/>
    <property type="evidence" value="ECO:0007669"/>
    <property type="project" value="UniProtKB-KW"/>
</dbReference>
<evidence type="ECO:0000256" key="5">
    <source>
        <dbReference type="SAM" id="MobiDB-lite"/>
    </source>
</evidence>
<keyword evidence="6" id="KW-1133">Transmembrane helix</keyword>
<dbReference type="InterPro" id="IPR003660">
    <property type="entry name" value="HAMP_dom"/>
</dbReference>
<dbReference type="CDD" id="cd06225">
    <property type="entry name" value="HAMP"/>
    <property type="match status" value="1"/>
</dbReference>
<evidence type="ECO:0000256" key="4">
    <source>
        <dbReference type="PROSITE-ProRule" id="PRU00284"/>
    </source>
</evidence>
<dbReference type="GO" id="GO:0004888">
    <property type="term" value="F:transmembrane signaling receptor activity"/>
    <property type="evidence" value="ECO:0007669"/>
    <property type="project" value="InterPro"/>
</dbReference>
<dbReference type="PANTHER" id="PTHR43531:SF11">
    <property type="entry name" value="METHYL-ACCEPTING CHEMOTAXIS PROTEIN 3"/>
    <property type="match status" value="1"/>
</dbReference>
<dbReference type="Proteomes" id="UP001197378">
    <property type="component" value="Unassembled WGS sequence"/>
</dbReference>
<reference evidence="9" key="1">
    <citation type="journal article" date="2021" name="ISME J.">
        <title>Genomic evolution of the class Acidithiobacillia: deep-branching Proteobacteria living in extreme acidic conditions.</title>
        <authorList>
            <person name="Moya-Beltran A."/>
            <person name="Beard S."/>
            <person name="Rojas-Villalobos C."/>
            <person name="Issotta F."/>
            <person name="Gallardo Y."/>
            <person name="Ulloa R."/>
            <person name="Giaveno A."/>
            <person name="Degli Esposti M."/>
            <person name="Johnson D.B."/>
            <person name="Quatrini R."/>
        </authorList>
    </citation>
    <scope>NUCLEOTIDE SEQUENCE</scope>
    <source>
        <strain evidence="9">VAN18-1</strain>
    </source>
</reference>
<dbReference type="SMART" id="SM00283">
    <property type="entry name" value="MA"/>
    <property type="match status" value="1"/>
</dbReference>
<keyword evidence="6" id="KW-0812">Transmembrane</keyword>